<dbReference type="AlphaFoldDB" id="A0A841TTV5"/>
<evidence type="ECO:0000256" key="2">
    <source>
        <dbReference type="ARBA" id="ARBA00022729"/>
    </source>
</evidence>
<dbReference type="Pfam" id="PF01547">
    <property type="entry name" value="SBP_bac_1"/>
    <property type="match status" value="1"/>
</dbReference>
<evidence type="ECO:0000256" key="4">
    <source>
        <dbReference type="ARBA" id="ARBA00023139"/>
    </source>
</evidence>
<dbReference type="RefSeq" id="WP_185134532.1">
    <property type="nucleotide sequence ID" value="NZ_JACJVR010000011.1"/>
</dbReference>
<evidence type="ECO:0000256" key="3">
    <source>
        <dbReference type="ARBA" id="ARBA00023136"/>
    </source>
</evidence>
<feature type="chain" id="PRO_5038962184" evidence="6">
    <location>
        <begin position="25"/>
        <end position="529"/>
    </location>
</feature>
<dbReference type="PANTHER" id="PTHR43649">
    <property type="entry name" value="ARABINOSE-BINDING PROTEIN-RELATED"/>
    <property type="match status" value="1"/>
</dbReference>
<comment type="caution">
    <text evidence="7">The sequence shown here is derived from an EMBL/GenBank/DDBJ whole genome shotgun (WGS) entry which is preliminary data.</text>
</comment>
<evidence type="ECO:0000313" key="7">
    <source>
        <dbReference type="EMBL" id="MBB6690508.1"/>
    </source>
</evidence>
<dbReference type="PROSITE" id="PS51257">
    <property type="entry name" value="PROKAR_LIPOPROTEIN"/>
    <property type="match status" value="1"/>
</dbReference>
<name>A0A841TTV5_9BACL</name>
<dbReference type="Proteomes" id="UP000553776">
    <property type="component" value="Unassembled WGS sequence"/>
</dbReference>
<evidence type="ECO:0000256" key="1">
    <source>
        <dbReference type="ARBA" id="ARBA00022475"/>
    </source>
</evidence>
<keyword evidence="8" id="KW-1185">Reference proteome</keyword>
<protein>
    <submittedName>
        <fullName evidence="7">Extracellular solute-binding protein</fullName>
    </submittedName>
</protein>
<dbReference type="EMBL" id="JACJVR010000011">
    <property type="protein sequence ID" value="MBB6690508.1"/>
    <property type="molecule type" value="Genomic_DNA"/>
</dbReference>
<evidence type="ECO:0000256" key="5">
    <source>
        <dbReference type="ARBA" id="ARBA00023288"/>
    </source>
</evidence>
<evidence type="ECO:0000313" key="8">
    <source>
        <dbReference type="Proteomes" id="UP000553776"/>
    </source>
</evidence>
<dbReference type="SUPFAM" id="SSF53850">
    <property type="entry name" value="Periplasmic binding protein-like II"/>
    <property type="match status" value="1"/>
</dbReference>
<keyword evidence="3" id="KW-0472">Membrane</keyword>
<accession>A0A841TTV5</accession>
<organism evidence="7 8">
    <name type="scientific">Cohnella xylanilytica</name>
    <dbReference type="NCBI Taxonomy" id="557555"/>
    <lineage>
        <taxon>Bacteria</taxon>
        <taxon>Bacillati</taxon>
        <taxon>Bacillota</taxon>
        <taxon>Bacilli</taxon>
        <taxon>Bacillales</taxon>
        <taxon>Paenibacillaceae</taxon>
        <taxon>Cohnella</taxon>
    </lineage>
</organism>
<keyword evidence="4" id="KW-0564">Palmitate</keyword>
<keyword evidence="2 6" id="KW-0732">Signal</keyword>
<evidence type="ECO:0000256" key="6">
    <source>
        <dbReference type="SAM" id="SignalP"/>
    </source>
</evidence>
<keyword evidence="1" id="KW-1003">Cell membrane</keyword>
<dbReference type="Gene3D" id="3.40.190.10">
    <property type="entry name" value="Periplasmic binding protein-like II"/>
    <property type="match status" value="2"/>
</dbReference>
<sequence length="529" mass="59477">MKTNWKVNKRSLGMAAMASTLVLATACSGGGNKENAASPSASEGGASGGAASFSYMMAGKYINWLNDLKWFPVLQKETNTQVELVNGGEDDDAYKKNLELKIGSGQFPDSGIVSIAQAEVYGEQGLFLDLKPYIDQFAPNIKAFLDNNPEYAKMVSTKDGKIFGLEQEYPTISNVTFYRADLFEKAGITKTPRTIEEFTDALRKLKETFKSDSSFYPFTGREGYLKYTEAFGANDKIVDGKIHGIYENGQGTDIHSEGFKKLIEWYIQLYNEKLIDPEWVAGTATEESWQTKMLTGKGAVGNDFFTRPSWFMNNGGPQNDPNYSIKVMDPFLDASGNQTMLPPATEKYKSDRVFVITAKAKDKAEAIVKFMDYVFSEKGRTLMDYGVEGESYKTVNGAKEYLVKFEEQGNKPIGTPVWNFLQDRLTFPAPVNNEAYYQWMDDLTKSFATTFFDKYTSKDFSSLKYSTEQLKERTTLLAKIKPEVNAVLVKFITGQLKMTEWDRFLNDMDKLGYSKVVEIDQAAYDAMKQ</sequence>
<proteinExistence type="predicted"/>
<dbReference type="PANTHER" id="PTHR43649:SF33">
    <property type="entry name" value="POLYGALACTURONAN_RHAMNOGALACTURONAN-BINDING PROTEIN YTCQ"/>
    <property type="match status" value="1"/>
</dbReference>
<dbReference type="InterPro" id="IPR006059">
    <property type="entry name" value="SBP"/>
</dbReference>
<gene>
    <name evidence="7" type="ORF">H7B90_03740</name>
</gene>
<reference evidence="7 8" key="1">
    <citation type="submission" date="2020-08" db="EMBL/GenBank/DDBJ databases">
        <title>Cohnella phylogeny.</title>
        <authorList>
            <person name="Dunlap C."/>
        </authorList>
    </citation>
    <scope>NUCLEOTIDE SEQUENCE [LARGE SCALE GENOMIC DNA]</scope>
    <source>
        <strain evidence="7 8">DSM 25239</strain>
    </source>
</reference>
<keyword evidence="5" id="KW-0449">Lipoprotein</keyword>
<feature type="signal peptide" evidence="6">
    <location>
        <begin position="1"/>
        <end position="24"/>
    </location>
</feature>
<dbReference type="InterPro" id="IPR050490">
    <property type="entry name" value="Bact_solute-bd_prot1"/>
</dbReference>